<reference evidence="15" key="1">
    <citation type="journal article" date="2014" name="Insect Biochem. Mol. Biol.">
        <title>An insight into the sialome of the frog biting fly, Corethrella appendiculata.</title>
        <authorList>
            <person name="Ribeiro J.M.C."/>
            <person name="Chagas A.C."/>
            <person name="Pham V.M."/>
            <person name="Lounibos L.P."/>
            <person name="Calvo E."/>
        </authorList>
    </citation>
    <scope>NUCLEOTIDE SEQUENCE</scope>
    <source>
        <tissue evidence="15">Salivary glands</tissue>
    </source>
</reference>
<dbReference type="Pfam" id="PF26557">
    <property type="entry name" value="Cullin_AB"/>
    <property type="match status" value="1"/>
</dbReference>
<evidence type="ECO:0000256" key="11">
    <source>
        <dbReference type="ARBA" id="ARBA00023306"/>
    </source>
</evidence>
<evidence type="ECO:0000313" key="15">
    <source>
        <dbReference type="EMBL" id="JAB58792.1"/>
    </source>
</evidence>
<dbReference type="SMART" id="SM00182">
    <property type="entry name" value="CULLIN"/>
    <property type="match status" value="1"/>
</dbReference>
<keyword evidence="5" id="KW-1017">Isopeptide bond</keyword>
<accession>U5EMD6</accession>
<dbReference type="EMBL" id="GANO01001079">
    <property type="protein sequence ID" value="JAB58792.1"/>
    <property type="molecule type" value="mRNA"/>
</dbReference>
<comment type="pathway">
    <text evidence="2">Protein modification; protein ubiquitination.</text>
</comment>
<dbReference type="GO" id="GO:0006915">
    <property type="term" value="P:apoptotic process"/>
    <property type="evidence" value="ECO:0007669"/>
    <property type="project" value="UniProtKB-ARBA"/>
</dbReference>
<dbReference type="GO" id="GO:0080090">
    <property type="term" value="P:regulation of primary metabolic process"/>
    <property type="evidence" value="ECO:0007669"/>
    <property type="project" value="UniProtKB-ARBA"/>
</dbReference>
<evidence type="ECO:0000256" key="7">
    <source>
        <dbReference type="ARBA" id="ARBA00022776"/>
    </source>
</evidence>
<dbReference type="InterPro" id="IPR016159">
    <property type="entry name" value="Cullin_repeat-like_dom_sf"/>
</dbReference>
<dbReference type="FunFam" id="1.10.10.10:FF:000091">
    <property type="entry name" value="Cullin 3"/>
    <property type="match status" value="1"/>
</dbReference>
<keyword evidence="4" id="KW-0813">Transport</keyword>
<dbReference type="GO" id="GO:0000209">
    <property type="term" value="P:protein polyubiquitination"/>
    <property type="evidence" value="ECO:0007669"/>
    <property type="project" value="UniProtKB-ARBA"/>
</dbReference>
<dbReference type="InterPro" id="IPR036390">
    <property type="entry name" value="WH_DNA-bd_sf"/>
</dbReference>
<dbReference type="InterPro" id="IPR019559">
    <property type="entry name" value="Cullin_neddylation_domain"/>
</dbReference>
<keyword evidence="7" id="KW-0498">Mitosis</keyword>
<dbReference type="Pfam" id="PF00888">
    <property type="entry name" value="Cullin"/>
    <property type="match status" value="1"/>
</dbReference>
<dbReference type="GO" id="GO:0005737">
    <property type="term" value="C:cytoplasm"/>
    <property type="evidence" value="ECO:0007669"/>
    <property type="project" value="UniProtKB-ARBA"/>
</dbReference>
<dbReference type="SMART" id="SM00884">
    <property type="entry name" value="Cullin_Nedd8"/>
    <property type="match status" value="1"/>
</dbReference>
<dbReference type="InterPro" id="IPR036388">
    <property type="entry name" value="WH-like_DNA-bd_sf"/>
</dbReference>
<dbReference type="GO" id="GO:0000278">
    <property type="term" value="P:mitotic cell cycle"/>
    <property type="evidence" value="ECO:0007669"/>
    <property type="project" value="UniProtKB-ARBA"/>
</dbReference>
<dbReference type="GO" id="GO:0006950">
    <property type="term" value="P:response to stress"/>
    <property type="evidence" value="ECO:0007669"/>
    <property type="project" value="UniProtKB-ARBA"/>
</dbReference>
<dbReference type="Pfam" id="PF10557">
    <property type="entry name" value="Cullin_Nedd8"/>
    <property type="match status" value="1"/>
</dbReference>
<dbReference type="Gene3D" id="1.20.1310.10">
    <property type="entry name" value="Cullin Repeats"/>
    <property type="match status" value="4"/>
</dbReference>
<dbReference type="GO" id="GO:0007165">
    <property type="term" value="P:signal transduction"/>
    <property type="evidence" value="ECO:0007669"/>
    <property type="project" value="UniProtKB-ARBA"/>
</dbReference>
<dbReference type="GO" id="GO:0010468">
    <property type="term" value="P:regulation of gene expression"/>
    <property type="evidence" value="ECO:0007669"/>
    <property type="project" value="UniProtKB-ARBA"/>
</dbReference>
<comment type="similarity">
    <text evidence="3 12 13">Belongs to the cullin family.</text>
</comment>
<evidence type="ECO:0000256" key="4">
    <source>
        <dbReference type="ARBA" id="ARBA00022448"/>
    </source>
</evidence>
<dbReference type="FunFam" id="1.20.1310.10:FF:000005">
    <property type="entry name" value="Cullin 3"/>
    <property type="match status" value="1"/>
</dbReference>
<dbReference type="InterPro" id="IPR059120">
    <property type="entry name" value="Cullin-like_AB"/>
</dbReference>
<dbReference type="InterPro" id="IPR036317">
    <property type="entry name" value="Cullin_homology_sf"/>
</dbReference>
<dbReference type="GO" id="GO:0016192">
    <property type="term" value="P:vesicle-mediated transport"/>
    <property type="evidence" value="ECO:0007669"/>
    <property type="project" value="UniProtKB-KW"/>
</dbReference>
<dbReference type="GO" id="GO:0043161">
    <property type="term" value="P:proteasome-mediated ubiquitin-dependent protein catabolic process"/>
    <property type="evidence" value="ECO:0007669"/>
    <property type="project" value="UniProtKB-ARBA"/>
</dbReference>
<evidence type="ECO:0000256" key="6">
    <source>
        <dbReference type="ARBA" id="ARBA00022618"/>
    </source>
</evidence>
<organism evidence="15">
    <name type="scientific">Corethrella appendiculata</name>
    <dbReference type="NCBI Taxonomy" id="1370023"/>
    <lineage>
        <taxon>Eukaryota</taxon>
        <taxon>Metazoa</taxon>
        <taxon>Ecdysozoa</taxon>
        <taxon>Arthropoda</taxon>
        <taxon>Hexapoda</taxon>
        <taxon>Insecta</taxon>
        <taxon>Pterygota</taxon>
        <taxon>Neoptera</taxon>
        <taxon>Endopterygota</taxon>
        <taxon>Diptera</taxon>
        <taxon>Nematocera</taxon>
        <taxon>Culicoidea</taxon>
        <taxon>Chaoboridae</taxon>
        <taxon>Corethrella</taxon>
    </lineage>
</organism>
<dbReference type="InterPro" id="IPR001373">
    <property type="entry name" value="Cullin_N"/>
</dbReference>
<keyword evidence="8" id="KW-0832">Ubl conjugation</keyword>
<evidence type="ECO:0000256" key="1">
    <source>
        <dbReference type="ARBA" id="ARBA00004123"/>
    </source>
</evidence>
<dbReference type="GO" id="GO:0031461">
    <property type="term" value="C:cullin-RING ubiquitin ligase complex"/>
    <property type="evidence" value="ECO:0007669"/>
    <property type="project" value="InterPro"/>
</dbReference>
<dbReference type="PANTHER" id="PTHR11932">
    <property type="entry name" value="CULLIN"/>
    <property type="match status" value="1"/>
</dbReference>
<evidence type="ECO:0000256" key="3">
    <source>
        <dbReference type="ARBA" id="ARBA00006019"/>
    </source>
</evidence>
<dbReference type="FunFam" id="1.20.1310.10:FF:000002">
    <property type="entry name" value="cullin-3 isoform X1"/>
    <property type="match status" value="1"/>
</dbReference>
<feature type="domain" description="Cullin family profile" evidence="14">
    <location>
        <begin position="380"/>
        <end position="636"/>
    </location>
</feature>
<dbReference type="GO" id="GO:0005634">
    <property type="term" value="C:nucleus"/>
    <property type="evidence" value="ECO:0007669"/>
    <property type="project" value="UniProtKB-SubCell"/>
</dbReference>
<dbReference type="GO" id="GO:0031625">
    <property type="term" value="F:ubiquitin protein ligase binding"/>
    <property type="evidence" value="ECO:0007669"/>
    <property type="project" value="InterPro"/>
</dbReference>
<dbReference type="Gene3D" id="3.30.230.130">
    <property type="entry name" value="Cullin, Chain C, Domain 2"/>
    <property type="match status" value="1"/>
</dbReference>
<dbReference type="SUPFAM" id="SSF75632">
    <property type="entry name" value="Cullin homology domain"/>
    <property type="match status" value="1"/>
</dbReference>
<protein>
    <submittedName>
        <fullName evidence="15">Putative cullin</fullName>
    </submittedName>
</protein>
<dbReference type="AlphaFoldDB" id="U5EMD6"/>
<dbReference type="FunFam" id="1.20.1310.10:FF:000006">
    <property type="entry name" value="Cullin 3"/>
    <property type="match status" value="1"/>
</dbReference>
<evidence type="ECO:0000256" key="5">
    <source>
        <dbReference type="ARBA" id="ARBA00022499"/>
    </source>
</evidence>
<dbReference type="FunFam" id="3.30.230.130:FF:000002">
    <property type="entry name" value="cullin-3 isoform X1"/>
    <property type="match status" value="1"/>
</dbReference>
<evidence type="ECO:0000256" key="12">
    <source>
        <dbReference type="PROSITE-ProRule" id="PRU00330"/>
    </source>
</evidence>
<name>U5EMD6_9DIPT</name>
<evidence type="ECO:0000259" key="14">
    <source>
        <dbReference type="PROSITE" id="PS50069"/>
    </source>
</evidence>
<evidence type="ECO:0000256" key="2">
    <source>
        <dbReference type="ARBA" id="ARBA00004906"/>
    </source>
</evidence>
<dbReference type="Gene3D" id="1.10.10.10">
    <property type="entry name" value="Winged helix-like DNA-binding domain superfamily/Winged helix DNA-binding domain"/>
    <property type="match status" value="1"/>
</dbReference>
<evidence type="ECO:0000256" key="9">
    <source>
        <dbReference type="ARBA" id="ARBA00022892"/>
    </source>
</evidence>
<comment type="subcellular location">
    <subcellularLocation>
        <location evidence="1">Nucleus</location>
    </subcellularLocation>
</comment>
<proteinExistence type="evidence at transcript level"/>
<dbReference type="PROSITE" id="PS01256">
    <property type="entry name" value="CULLIN_1"/>
    <property type="match status" value="1"/>
</dbReference>
<dbReference type="InterPro" id="IPR016158">
    <property type="entry name" value="Cullin_homology"/>
</dbReference>
<sequence length="768" mass="89130">MNRMSTQKKEGKMRIRAFPMTMDEKYVESIWSLLKSAIQEIQKKNNSGLSFEELYRNAYTMVLHKHGERLYTGLKEVVTQHLESKVREDVLRCFNCNFLQTLNQAWNDHQTSMVMIRDILMYMDRVYVQQNDVDNVYNLGLIIFRDQIVRYGCIRDHLRETLLNMVMCERKGEAIDHIAIKNACQMLMVLGINSRWVYEEDFERPFLTQSAAFYKLESQKFLSENSASVYIRRVEARITEEAERAKLYLDESTESRIVEVVEDELIKKHMRTIVDMENSGVVYMLKNTKTEDLACMYKLFSRVSGGLKTISDCVSSNLRSLGKNLVKEEENGTNPITFVQNLLDLKDRFDHFLHNSFNNDKIFKNMISSDFEHFLNLNTKSPEYLSLFIDDKLKKGCKGMSEQEIETILDKTMVLFRYLLEKDVFERYYKAHLAKRLLLNKSVSDDSEKNMISKLKTECGCQFTSKLEGMFKDMSVSNTVMEEFKNHVNNNPNISLDGVELSVRILTTGFWPTQSATPNCNIPLAPRKAFETFKSFYLAKHSGRQLTLQPQLGTVYMNAEFYGIKVDKPVDGSCSSSAGAVMTGPTTTRKHVLQLSTYQMCVLMLFNNRERLTYDEIQQETDIPGKDLIRALQSLSMGKQQQRLLVRTPKTKDIEPSNIFYVNDAFVSKFHKVKIQTVAAKGESEPERKETRSKVDEDRKHEIEAAIVRIMKSRKRMAHNLLVSDVTTQLKSRFLPSPVIIKKRIEGLIEREYLARTPEDRKVYVYLA</sequence>
<evidence type="ECO:0000256" key="13">
    <source>
        <dbReference type="RuleBase" id="RU003829"/>
    </source>
</evidence>
<dbReference type="SUPFAM" id="SSF74788">
    <property type="entry name" value="Cullin repeat-like"/>
    <property type="match status" value="1"/>
</dbReference>
<dbReference type="InterPro" id="IPR016157">
    <property type="entry name" value="Cullin_CS"/>
</dbReference>
<dbReference type="SUPFAM" id="SSF46785">
    <property type="entry name" value="Winged helix' DNA-binding domain"/>
    <property type="match status" value="1"/>
</dbReference>
<dbReference type="InterPro" id="IPR045093">
    <property type="entry name" value="Cullin"/>
</dbReference>
<keyword evidence="9" id="KW-0931">ER-Golgi transport</keyword>
<dbReference type="PROSITE" id="PS50069">
    <property type="entry name" value="CULLIN_2"/>
    <property type="match status" value="1"/>
</dbReference>
<evidence type="ECO:0000256" key="10">
    <source>
        <dbReference type="ARBA" id="ARBA00023242"/>
    </source>
</evidence>
<evidence type="ECO:0000256" key="8">
    <source>
        <dbReference type="ARBA" id="ARBA00022843"/>
    </source>
</evidence>
<dbReference type="GO" id="GO:0051301">
    <property type="term" value="P:cell division"/>
    <property type="evidence" value="ECO:0007669"/>
    <property type="project" value="UniProtKB-KW"/>
</dbReference>
<dbReference type="FunFam" id="1.20.1310.10:FF:000001">
    <property type="entry name" value="Cullin 3"/>
    <property type="match status" value="1"/>
</dbReference>
<keyword evidence="6" id="KW-0132">Cell division</keyword>
<keyword evidence="10" id="KW-0539">Nucleus</keyword>
<keyword evidence="11" id="KW-0131">Cell cycle</keyword>